<sequence>MIRRLVLRLSISQNNVFKPDHGHQECWTGFRYNQLRPSDPSLDPCFTWGTTQVEKYRFHPLLLVGCSLSTLELALWCFSLHNKASDGVEGCAWDDQTHSIPLRNKEECKPCQRRPLKLIAGGVY</sequence>
<name>A0A8X6X4X3_9ARAC</name>
<dbReference type="AlphaFoldDB" id="A0A8X6X4X3"/>
<dbReference type="EMBL" id="BMAV01005310">
    <property type="protein sequence ID" value="GFY46315.1"/>
    <property type="molecule type" value="Genomic_DNA"/>
</dbReference>
<organism evidence="1 2">
    <name type="scientific">Trichonephila inaurata madagascariensis</name>
    <dbReference type="NCBI Taxonomy" id="2747483"/>
    <lineage>
        <taxon>Eukaryota</taxon>
        <taxon>Metazoa</taxon>
        <taxon>Ecdysozoa</taxon>
        <taxon>Arthropoda</taxon>
        <taxon>Chelicerata</taxon>
        <taxon>Arachnida</taxon>
        <taxon>Araneae</taxon>
        <taxon>Araneomorphae</taxon>
        <taxon>Entelegynae</taxon>
        <taxon>Araneoidea</taxon>
        <taxon>Nephilidae</taxon>
        <taxon>Trichonephila</taxon>
        <taxon>Trichonephila inaurata</taxon>
    </lineage>
</organism>
<evidence type="ECO:0000313" key="1">
    <source>
        <dbReference type="EMBL" id="GFY46315.1"/>
    </source>
</evidence>
<dbReference type="Proteomes" id="UP000886998">
    <property type="component" value="Unassembled WGS sequence"/>
</dbReference>
<protein>
    <submittedName>
        <fullName evidence="1">Uncharacterized protein</fullName>
    </submittedName>
</protein>
<keyword evidence="2" id="KW-1185">Reference proteome</keyword>
<proteinExistence type="predicted"/>
<accession>A0A8X6X4X3</accession>
<gene>
    <name evidence="1" type="ORF">TNIN_414361</name>
</gene>
<comment type="caution">
    <text evidence="1">The sequence shown here is derived from an EMBL/GenBank/DDBJ whole genome shotgun (WGS) entry which is preliminary data.</text>
</comment>
<reference evidence="1" key="1">
    <citation type="submission" date="2020-08" db="EMBL/GenBank/DDBJ databases">
        <title>Multicomponent nature underlies the extraordinary mechanical properties of spider dragline silk.</title>
        <authorList>
            <person name="Kono N."/>
            <person name="Nakamura H."/>
            <person name="Mori M."/>
            <person name="Yoshida Y."/>
            <person name="Ohtoshi R."/>
            <person name="Malay A.D."/>
            <person name="Moran D.A.P."/>
            <person name="Tomita M."/>
            <person name="Numata K."/>
            <person name="Arakawa K."/>
        </authorList>
    </citation>
    <scope>NUCLEOTIDE SEQUENCE</scope>
</reference>
<evidence type="ECO:0000313" key="2">
    <source>
        <dbReference type="Proteomes" id="UP000886998"/>
    </source>
</evidence>